<evidence type="ECO:0000313" key="2">
    <source>
        <dbReference type="EMBL" id="VDK30631.1"/>
    </source>
</evidence>
<gene>
    <name evidence="2" type="ORF">ASIM_LOCUS8033</name>
</gene>
<accession>A0A3P6QEZ8</accession>
<sequence>MILARALIEHHARSESTPVNKRTNYASKQENGSVCAETEVLLDDTRQRRSPSNGSPVNKPAERHNHNSHFSSAMNGTQYYVQKNSEDIICWHHKL</sequence>
<evidence type="ECO:0000256" key="1">
    <source>
        <dbReference type="SAM" id="MobiDB-lite"/>
    </source>
</evidence>
<dbReference type="EMBL" id="UYRR01020759">
    <property type="protein sequence ID" value="VDK30631.1"/>
    <property type="molecule type" value="Genomic_DNA"/>
</dbReference>
<feature type="compositionally biased region" description="Polar residues" evidence="1">
    <location>
        <begin position="15"/>
        <end position="32"/>
    </location>
</feature>
<feature type="region of interest" description="Disordered" evidence="1">
    <location>
        <begin position="7"/>
        <end position="73"/>
    </location>
</feature>
<keyword evidence="3" id="KW-1185">Reference proteome</keyword>
<organism evidence="2 3">
    <name type="scientific">Anisakis simplex</name>
    <name type="common">Herring worm</name>
    <dbReference type="NCBI Taxonomy" id="6269"/>
    <lineage>
        <taxon>Eukaryota</taxon>
        <taxon>Metazoa</taxon>
        <taxon>Ecdysozoa</taxon>
        <taxon>Nematoda</taxon>
        <taxon>Chromadorea</taxon>
        <taxon>Rhabditida</taxon>
        <taxon>Spirurina</taxon>
        <taxon>Ascaridomorpha</taxon>
        <taxon>Ascaridoidea</taxon>
        <taxon>Anisakidae</taxon>
        <taxon>Anisakis</taxon>
        <taxon>Anisakis simplex complex</taxon>
    </lineage>
</organism>
<proteinExistence type="predicted"/>
<dbReference type="AlphaFoldDB" id="A0A3P6QEZ8"/>
<reference evidence="2 3" key="1">
    <citation type="submission" date="2018-11" db="EMBL/GenBank/DDBJ databases">
        <authorList>
            <consortium name="Pathogen Informatics"/>
        </authorList>
    </citation>
    <scope>NUCLEOTIDE SEQUENCE [LARGE SCALE GENOMIC DNA]</scope>
</reference>
<name>A0A3P6QEZ8_ANISI</name>
<dbReference type="Proteomes" id="UP000267096">
    <property type="component" value="Unassembled WGS sequence"/>
</dbReference>
<protein>
    <submittedName>
        <fullName evidence="2">Uncharacterized protein</fullName>
    </submittedName>
</protein>
<evidence type="ECO:0000313" key="3">
    <source>
        <dbReference type="Proteomes" id="UP000267096"/>
    </source>
</evidence>